<dbReference type="AlphaFoldDB" id="A0A806KK14"/>
<dbReference type="InterPro" id="IPR009091">
    <property type="entry name" value="RCC1/BLIP-II"/>
</dbReference>
<dbReference type="SUPFAM" id="SSF50985">
    <property type="entry name" value="RCC1/BLIP-II"/>
    <property type="match status" value="1"/>
</dbReference>
<dbReference type="Pfam" id="PF13540">
    <property type="entry name" value="RCC1_2"/>
    <property type="match status" value="1"/>
</dbReference>
<reference evidence="1" key="1">
    <citation type="submission" date="2012-03" db="EMBL/GenBank/DDBJ databases">
        <title>Functional metagenomics reveals considerable lignocellulase gene clusters in the gut microbiome of a wood-feeding higher termite.</title>
        <authorList>
            <person name="Liu N."/>
        </authorList>
    </citation>
    <scope>NUCLEOTIDE SEQUENCE</scope>
</reference>
<name>A0A806KK14_9BACT</name>
<dbReference type="EMBL" id="JQ844237">
    <property type="protein sequence ID" value="AGS53584.1"/>
    <property type="molecule type" value="Genomic_DNA"/>
</dbReference>
<sequence>MNKVFAGYDHALILKENGDLYGLGSNSSGQLGSRSAKKDYYSPNLVAKNVKAAAAGYNSTVIVDKNGSVSLIGDTELSERFKGFEGEAETVYARPDMDSYCIKDKNEDFYVFGCAAGCKITDIVLDASPKEKEVVLHAFPEEKCIITYRYQCIMTTYGQRLIDDNVHNDEHTQRQKIIDKLKDSQIYKEYSGKYGPQNVKLELKKIKTDIKNKSAEKNIEEETVSPEIHLKTVMIYTPEKYNFEYNISNLYRGCWPIEKINFPLFPSLKKYLEFGRDKHIALYENKNLFVSEQVGIITTIREICNNVEDVSVSEWKSIFIISKTDGTILSGEKLDELVEITI</sequence>
<dbReference type="Gene3D" id="2.130.10.30">
    <property type="entry name" value="Regulator of chromosome condensation 1/beta-lactamase-inhibitor protein II"/>
    <property type="match status" value="1"/>
</dbReference>
<accession>A0A806KK14</accession>
<organism evidence="1">
    <name type="scientific">uncultured bacterium contig00070</name>
    <dbReference type="NCBI Taxonomy" id="1181551"/>
    <lineage>
        <taxon>Bacteria</taxon>
        <taxon>environmental samples</taxon>
    </lineage>
</organism>
<dbReference type="PROSITE" id="PS50012">
    <property type="entry name" value="RCC1_3"/>
    <property type="match status" value="1"/>
</dbReference>
<evidence type="ECO:0000313" key="1">
    <source>
        <dbReference type="EMBL" id="AGS53584.1"/>
    </source>
</evidence>
<proteinExistence type="predicted"/>
<dbReference type="InterPro" id="IPR000408">
    <property type="entry name" value="Reg_chr_condens"/>
</dbReference>
<protein>
    <submittedName>
        <fullName evidence="1">Uncharacterized protein</fullName>
    </submittedName>
</protein>